<evidence type="ECO:0000256" key="1">
    <source>
        <dbReference type="SAM" id="SignalP"/>
    </source>
</evidence>
<comment type="caution">
    <text evidence="2">The sequence shown here is derived from an EMBL/GenBank/DDBJ whole genome shotgun (WGS) entry which is preliminary data.</text>
</comment>
<organism evidence="2 3">
    <name type="scientific">Pseudomonas fluorescens</name>
    <dbReference type="NCBI Taxonomy" id="294"/>
    <lineage>
        <taxon>Bacteria</taxon>
        <taxon>Pseudomonadati</taxon>
        <taxon>Pseudomonadota</taxon>
        <taxon>Gammaproteobacteria</taxon>
        <taxon>Pseudomonadales</taxon>
        <taxon>Pseudomonadaceae</taxon>
        <taxon>Pseudomonas</taxon>
    </lineage>
</organism>
<feature type="signal peptide" evidence="1">
    <location>
        <begin position="1"/>
        <end position="21"/>
    </location>
</feature>
<evidence type="ECO:0000313" key="2">
    <source>
        <dbReference type="EMBL" id="KWV70548.1"/>
    </source>
</evidence>
<gene>
    <name evidence="2" type="ORF">PFL603g_05226</name>
</gene>
<dbReference type="PATRIC" id="fig|294.195.peg.5584"/>
<reference evidence="2 3" key="1">
    <citation type="submission" date="2015-05" db="EMBL/GenBank/DDBJ databases">
        <title>A genomic and transcriptomic approach to investigate the blue pigment phenotype in Pseudomonas fluorescens.</title>
        <authorList>
            <person name="Andreani N.A."/>
            <person name="Cardazzo B."/>
        </authorList>
    </citation>
    <scope>NUCLEOTIDE SEQUENCE [LARGE SCALE GENOMIC DNA]</scope>
    <source>
        <strain evidence="2 3">Ps_40</strain>
    </source>
</reference>
<dbReference type="RefSeq" id="WP_060766307.1">
    <property type="nucleotide sequence ID" value="NZ_LCYC01000062.1"/>
</dbReference>
<accession>A0A109KJU9</accession>
<feature type="chain" id="PRO_5007137579" evidence="1">
    <location>
        <begin position="22"/>
        <end position="68"/>
    </location>
</feature>
<dbReference type="AlphaFoldDB" id="A0A109KJU9"/>
<evidence type="ECO:0000313" key="3">
    <source>
        <dbReference type="Proteomes" id="UP000063434"/>
    </source>
</evidence>
<protein>
    <submittedName>
        <fullName evidence="2">Uncharacterized protein</fullName>
    </submittedName>
</protein>
<dbReference type="Proteomes" id="UP000063434">
    <property type="component" value="Unassembled WGS sequence"/>
</dbReference>
<sequence>MFGTYAMCFVLACFAAFLAYEAGQSHGSKMLKNRVLKALEQHEVDVSHGYSEGYSGLGLARIIRNIIS</sequence>
<proteinExistence type="predicted"/>
<keyword evidence="1" id="KW-0732">Signal</keyword>
<dbReference type="EMBL" id="LCYC01000062">
    <property type="protein sequence ID" value="KWV70548.1"/>
    <property type="molecule type" value="Genomic_DNA"/>
</dbReference>
<name>A0A109KJU9_PSEFL</name>